<dbReference type="FunFam" id="3.50.50.60:FF:000341">
    <property type="entry name" value="Baeyer-Villiger monooxygenase"/>
    <property type="match status" value="1"/>
</dbReference>
<keyword evidence="7 8" id="KW-0503">Monooxygenase</keyword>
<keyword evidence="6" id="KW-0560">Oxidoreductase</keyword>
<dbReference type="STRING" id="444597.BST26_04330"/>
<evidence type="ECO:0000256" key="2">
    <source>
        <dbReference type="ARBA" id="ARBA00010139"/>
    </source>
</evidence>
<comment type="similarity">
    <text evidence="2">Belongs to the FAD-binding monooxygenase family.</text>
</comment>
<evidence type="ECO:0000313" key="9">
    <source>
        <dbReference type="Proteomes" id="UP000192801"/>
    </source>
</evidence>
<dbReference type="EMBL" id="MVHS01000006">
    <property type="protein sequence ID" value="ORA72829.1"/>
    <property type="molecule type" value="Genomic_DNA"/>
</dbReference>
<dbReference type="InterPro" id="IPR036188">
    <property type="entry name" value="FAD/NAD-bd_sf"/>
</dbReference>
<keyword evidence="4" id="KW-0274">FAD</keyword>
<evidence type="ECO:0000256" key="7">
    <source>
        <dbReference type="ARBA" id="ARBA00023033"/>
    </source>
</evidence>
<dbReference type="AlphaFoldDB" id="A0A1X0DL11"/>
<evidence type="ECO:0000256" key="6">
    <source>
        <dbReference type="ARBA" id="ARBA00023002"/>
    </source>
</evidence>
<reference evidence="8 9" key="1">
    <citation type="submission" date="2016-12" db="EMBL/GenBank/DDBJ databases">
        <title>The new phylogeny of genus Mycobacterium.</title>
        <authorList>
            <person name="Tortoli E."/>
            <person name="Trovato A."/>
            <person name="Cirillo D.M."/>
        </authorList>
    </citation>
    <scope>NUCLEOTIDE SEQUENCE [LARGE SCALE GENOMIC DNA]</scope>
    <source>
        <strain evidence="8 9">DSM 45130</strain>
    </source>
</reference>
<dbReference type="PANTHER" id="PTHR43098:SF4">
    <property type="entry name" value="BLR3857 PROTEIN"/>
    <property type="match status" value="1"/>
</dbReference>
<evidence type="ECO:0000256" key="4">
    <source>
        <dbReference type="ARBA" id="ARBA00022827"/>
    </source>
</evidence>
<dbReference type="SUPFAM" id="SSF51905">
    <property type="entry name" value="FAD/NAD(P)-binding domain"/>
    <property type="match status" value="1"/>
</dbReference>
<name>A0A1X0DL11_9MYCO</name>
<dbReference type="Proteomes" id="UP000192801">
    <property type="component" value="Unassembled WGS sequence"/>
</dbReference>
<evidence type="ECO:0000256" key="5">
    <source>
        <dbReference type="ARBA" id="ARBA00022857"/>
    </source>
</evidence>
<gene>
    <name evidence="8" type="ORF">BST26_04330</name>
</gene>
<dbReference type="Gene3D" id="3.50.50.60">
    <property type="entry name" value="FAD/NAD(P)-binding domain"/>
    <property type="match status" value="2"/>
</dbReference>
<proteinExistence type="inferred from homology"/>
<keyword evidence="3" id="KW-0285">Flavoprotein</keyword>
<dbReference type="OrthoDB" id="5168853at2"/>
<evidence type="ECO:0000313" key="8">
    <source>
        <dbReference type="EMBL" id="ORA72829.1"/>
    </source>
</evidence>
<keyword evidence="5" id="KW-0521">NADP</keyword>
<dbReference type="GO" id="GO:0016709">
    <property type="term" value="F:oxidoreductase activity, acting on paired donors, with incorporation or reduction of molecular oxygen, NAD(P)H as one donor, and incorporation of one atom of oxygen"/>
    <property type="evidence" value="ECO:0007669"/>
    <property type="project" value="UniProtKB-ARBA"/>
</dbReference>
<dbReference type="InterPro" id="IPR050775">
    <property type="entry name" value="FAD-binding_Monooxygenases"/>
</dbReference>
<dbReference type="PANTHER" id="PTHR43098">
    <property type="entry name" value="L-ORNITHINE N(5)-MONOOXYGENASE-RELATED"/>
    <property type="match status" value="1"/>
</dbReference>
<evidence type="ECO:0000256" key="3">
    <source>
        <dbReference type="ARBA" id="ARBA00022630"/>
    </source>
</evidence>
<dbReference type="Pfam" id="PF13738">
    <property type="entry name" value="Pyr_redox_3"/>
    <property type="match status" value="1"/>
</dbReference>
<keyword evidence="9" id="KW-1185">Reference proteome</keyword>
<comment type="cofactor">
    <cofactor evidence="1">
        <name>FAD</name>
        <dbReference type="ChEBI" id="CHEBI:57692"/>
    </cofactor>
</comment>
<comment type="caution">
    <text evidence="8">The sequence shown here is derived from an EMBL/GenBank/DDBJ whole genome shotgun (WGS) entry which is preliminary data.</text>
</comment>
<organism evidence="8 9">
    <name type="scientific">Mycolicibacterium insubricum</name>
    <dbReference type="NCBI Taxonomy" id="444597"/>
    <lineage>
        <taxon>Bacteria</taxon>
        <taxon>Bacillati</taxon>
        <taxon>Actinomycetota</taxon>
        <taxon>Actinomycetes</taxon>
        <taxon>Mycobacteriales</taxon>
        <taxon>Mycobacteriaceae</taxon>
        <taxon>Mycolicibacterium</taxon>
    </lineage>
</organism>
<accession>A0A1X0DL11</accession>
<dbReference type="RefSeq" id="WP_083029528.1">
    <property type="nucleotide sequence ID" value="NZ_AP022618.1"/>
</dbReference>
<sequence length="603" mass="66463">MEHDPAVPLGDGGPFDPDALRQRYSAERARRLRSDGLGQYVEIAGRFAGFGDDPWADPGFTRDPLTDEVDVAIIGAGFGGLLTGARLRELGVRNLRLIDKAADVGGTWYWNRYPGIACDVESYVYLPLLEELGYLPTEKYVKGAEILAHCQAIARHYDLYRNACLQTEVTEIRWVPDDSRWLITTDHGDAIRARFVSMANGYLQKPKLPGIVGISEFAGHAFHTSRWDYTYTGADLEHLADKRVGIVGTGATAIQCVPKIAPATGELFVFQRTPSTVDVRANAPTDPAWAASLQPGWQQRRIENFQLLTAGGEADEDLVADAWTSLAKAMPIAKAGTDPRASAAELADFAKMEQIRARVDALVDDPATAEGLKPWYGYYCKRPCFHDEYLQTFNRDNVTLVDTRGAGVQQITPAGVLVRDDDGTATEYPLDCLIFATGFEVGTDYRRRTGFEVIGRDGVTLSEKWADGVRTLHGLHVNGFPNCFIASIAQSGFTVNFPYLIGTQARHTAWVIAWALHHGVDEIEATAEAETAWVNTVLDRSVVIAGRRESCTPGYYNREGQVSARLNQDSYFFGGPTEYADILEAWREAENLDGLTVTVRGRL</sequence>
<evidence type="ECO:0000256" key="1">
    <source>
        <dbReference type="ARBA" id="ARBA00001974"/>
    </source>
</evidence>
<protein>
    <submittedName>
        <fullName evidence="8">Monooxygenase</fullName>
    </submittedName>
</protein>